<feature type="region of interest" description="Disordered" evidence="1">
    <location>
        <begin position="17"/>
        <end position="36"/>
    </location>
</feature>
<dbReference type="Pfam" id="PF12296">
    <property type="entry name" value="HsbA"/>
    <property type="match status" value="1"/>
</dbReference>
<keyword evidence="2" id="KW-0812">Transmembrane</keyword>
<sequence length="421" mass="42805">MSAELHRLLSNRISTPIKAPKSARGNGAMEKREAHGRLWGGKSKASKYIHIIGSTKTWRNLGWSPARHVERGLSIMCHDESQKGPVSVSDSVRSGPAPSVVTWSTTLHTLVSAFPKPFNMKFSAVTVACLATGVYSLSAEPPAHVLARDIAAITGVFAAVSKELEKLDSAVKGFSGDVKPVQDSADKLISAFKDGEAKVMGSGMLTLADALGLQEPVKGLQSQSEALVSDLKSRKSEIEKGGHCDLVRQKVGSINAGSMGLTKAVIGKVPTEAQPIAESLASGVKKVLSDAASEFSKENCKSSGGGKASSAPEPSSPATSAKPSYGPSSASSATEKPSSPAAGKPSSSATSVEETSVKPSAPAASGATYPVPGGPVKPPTRPTGTGAPTVVPTAQPPVISAGAAFVAPAGALAMAVAAVLL</sequence>
<keyword evidence="4" id="KW-1185">Reference proteome</keyword>
<dbReference type="InterPro" id="IPR021054">
    <property type="entry name" value="Cell_wall_mannoprotein_1"/>
</dbReference>
<feature type="region of interest" description="Disordered" evidence="1">
    <location>
        <begin position="295"/>
        <end position="395"/>
    </location>
</feature>
<feature type="compositionally biased region" description="Low complexity" evidence="1">
    <location>
        <begin position="382"/>
        <end position="395"/>
    </location>
</feature>
<organism evidence="3 4">
    <name type="scientific">Ophiocordyceps sinensis</name>
    <dbReference type="NCBI Taxonomy" id="72228"/>
    <lineage>
        <taxon>Eukaryota</taxon>
        <taxon>Fungi</taxon>
        <taxon>Dikarya</taxon>
        <taxon>Ascomycota</taxon>
        <taxon>Pezizomycotina</taxon>
        <taxon>Sordariomycetes</taxon>
        <taxon>Hypocreomycetidae</taxon>
        <taxon>Hypocreales</taxon>
        <taxon>Ophiocordycipitaceae</taxon>
        <taxon>Ophiocordyceps</taxon>
    </lineage>
</organism>
<dbReference type="EMBL" id="JAAVMX010000005">
    <property type="protein sequence ID" value="KAF4508877.1"/>
    <property type="molecule type" value="Genomic_DNA"/>
</dbReference>
<protein>
    <recommendedName>
        <fullName evidence="5">Cell wall protein</fullName>
    </recommendedName>
</protein>
<accession>A0A8H4V5N6</accession>
<evidence type="ECO:0000313" key="3">
    <source>
        <dbReference type="EMBL" id="KAF4508877.1"/>
    </source>
</evidence>
<feature type="compositionally biased region" description="Pro residues" evidence="1">
    <location>
        <begin position="372"/>
        <end position="381"/>
    </location>
</feature>
<gene>
    <name evidence="3" type="ORF">G6O67_005206</name>
</gene>
<dbReference type="AlphaFoldDB" id="A0A8H4V5N6"/>
<proteinExistence type="predicted"/>
<dbReference type="OrthoDB" id="2422134at2759"/>
<dbReference type="PANTHER" id="PTHR38123">
    <property type="entry name" value="CELL WALL SERINE-THREONINE-RICH GALACTOMANNOPROTEIN MP1 (AFU_ORTHOLOGUE AFUA_4G03240)"/>
    <property type="match status" value="1"/>
</dbReference>
<keyword evidence="2" id="KW-0472">Membrane</keyword>
<evidence type="ECO:0000256" key="1">
    <source>
        <dbReference type="SAM" id="MobiDB-lite"/>
    </source>
</evidence>
<dbReference type="PANTHER" id="PTHR38123:SF6">
    <property type="entry name" value="CELL WALL SERINE-THREONINE-RICH GALACTOMANNOPROTEIN MP1 (AFU_ORTHOLOGUE AFUA_4G03240)"/>
    <property type="match status" value="1"/>
</dbReference>
<comment type="caution">
    <text evidence="3">The sequence shown here is derived from an EMBL/GenBank/DDBJ whole genome shotgun (WGS) entry which is preliminary data.</text>
</comment>
<dbReference type="Gene3D" id="1.20.1280.140">
    <property type="match status" value="1"/>
</dbReference>
<evidence type="ECO:0008006" key="5">
    <source>
        <dbReference type="Google" id="ProtNLM"/>
    </source>
</evidence>
<dbReference type="GO" id="GO:0005576">
    <property type="term" value="C:extracellular region"/>
    <property type="evidence" value="ECO:0007669"/>
    <property type="project" value="TreeGrafter"/>
</dbReference>
<name>A0A8H4V5N6_9HYPO</name>
<dbReference type="Proteomes" id="UP000557566">
    <property type="component" value="Unassembled WGS sequence"/>
</dbReference>
<keyword evidence="2" id="KW-1133">Transmembrane helix</keyword>
<evidence type="ECO:0000256" key="2">
    <source>
        <dbReference type="SAM" id="Phobius"/>
    </source>
</evidence>
<evidence type="ECO:0000313" key="4">
    <source>
        <dbReference type="Proteomes" id="UP000557566"/>
    </source>
</evidence>
<reference evidence="3 4" key="1">
    <citation type="journal article" date="2020" name="Genome Biol. Evol.">
        <title>A new high-quality draft genome assembly of the Chinese cordyceps Ophiocordyceps sinensis.</title>
        <authorList>
            <person name="Shu R."/>
            <person name="Zhang J."/>
            <person name="Meng Q."/>
            <person name="Zhang H."/>
            <person name="Zhou G."/>
            <person name="Li M."/>
            <person name="Wu P."/>
            <person name="Zhao Y."/>
            <person name="Chen C."/>
            <person name="Qin Q."/>
        </authorList>
    </citation>
    <scope>NUCLEOTIDE SEQUENCE [LARGE SCALE GENOMIC DNA]</scope>
    <source>
        <strain evidence="3 4">IOZ07</strain>
    </source>
</reference>
<feature type="compositionally biased region" description="Low complexity" evidence="1">
    <location>
        <begin position="308"/>
        <end position="354"/>
    </location>
</feature>
<feature type="transmembrane region" description="Helical" evidence="2">
    <location>
        <begin position="398"/>
        <end position="420"/>
    </location>
</feature>